<dbReference type="PANTHER" id="PTHR13696:SF99">
    <property type="entry name" value="COBYRINIC ACID AC-DIAMIDE SYNTHASE"/>
    <property type="match status" value="1"/>
</dbReference>
<dbReference type="RefSeq" id="WP_201824081.1">
    <property type="nucleotide sequence ID" value="NZ_JAERRA010000001.1"/>
</dbReference>
<evidence type="ECO:0000259" key="1">
    <source>
        <dbReference type="Pfam" id="PF01656"/>
    </source>
</evidence>
<dbReference type="CDD" id="cd02042">
    <property type="entry name" value="ParAB_family"/>
    <property type="match status" value="1"/>
</dbReference>
<gene>
    <name evidence="2" type="ORF">JI742_03690</name>
</gene>
<evidence type="ECO:0000313" key="3">
    <source>
        <dbReference type="Proteomes" id="UP000643207"/>
    </source>
</evidence>
<protein>
    <submittedName>
        <fullName evidence="2">ParA family protein</fullName>
    </submittedName>
</protein>
<sequence>MDKIVVQADRDALYQRLGLPGVPARPVAWLDQFPPTDERLPSEAMPAPSGDAGRAPRVLLHSLQGGVGLSTLAVGLASQLARAGLQARLLDLGRQGQASFYFQEIEPLPGHDAAWLDGRRFGRRLGVICPPAAQPPGFDTLALRCQQVFGEGAEQSFLVADLPAAGHAHAQALLAQVDLAVIPLRPDLFALQAADRMLRLVEAVRAPALFVLNGFNPELRAQRSVQTALHDLLGKRLLDATLPQDPGLADRHMACEPLEAALYRSVGFQALYARCALAAMRRMAHL</sequence>
<dbReference type="Gene3D" id="3.40.50.300">
    <property type="entry name" value="P-loop containing nucleotide triphosphate hydrolases"/>
    <property type="match status" value="1"/>
</dbReference>
<dbReference type="InterPro" id="IPR050678">
    <property type="entry name" value="DNA_Partitioning_ATPase"/>
</dbReference>
<proteinExistence type="predicted"/>
<reference evidence="2 3" key="1">
    <citation type="submission" date="2021-01" db="EMBL/GenBank/DDBJ databases">
        <title>Piscinibacter sp. Jin2 Genome sequencing and assembly.</title>
        <authorList>
            <person name="Kim I."/>
        </authorList>
    </citation>
    <scope>NUCLEOTIDE SEQUENCE [LARGE SCALE GENOMIC DNA]</scope>
    <source>
        <strain evidence="2 3">Jin2</strain>
    </source>
</reference>
<dbReference type="Pfam" id="PF01656">
    <property type="entry name" value="CbiA"/>
    <property type="match status" value="1"/>
</dbReference>
<dbReference type="EMBL" id="JAERRA010000001">
    <property type="protein sequence ID" value="MBL0718986.1"/>
    <property type="molecule type" value="Genomic_DNA"/>
</dbReference>
<feature type="domain" description="CobQ/CobB/MinD/ParA nucleotide binding" evidence="1">
    <location>
        <begin position="62"/>
        <end position="251"/>
    </location>
</feature>
<dbReference type="InterPro" id="IPR027417">
    <property type="entry name" value="P-loop_NTPase"/>
</dbReference>
<evidence type="ECO:0000313" key="2">
    <source>
        <dbReference type="EMBL" id="MBL0718986.1"/>
    </source>
</evidence>
<keyword evidence="3" id="KW-1185">Reference proteome</keyword>
<dbReference type="InterPro" id="IPR002586">
    <property type="entry name" value="CobQ/CobB/MinD/ParA_Nub-bd_dom"/>
</dbReference>
<organism evidence="2 3">
    <name type="scientific">Aquariibacter lacus</name>
    <dbReference type="NCBI Taxonomy" id="2801332"/>
    <lineage>
        <taxon>Bacteria</taxon>
        <taxon>Pseudomonadati</taxon>
        <taxon>Pseudomonadota</taxon>
        <taxon>Betaproteobacteria</taxon>
        <taxon>Burkholderiales</taxon>
        <taxon>Sphaerotilaceae</taxon>
        <taxon>Aquariibacter</taxon>
    </lineage>
</organism>
<accession>A0A9X0XCJ3</accession>
<name>A0A9X0XCJ3_9BURK</name>
<dbReference type="Proteomes" id="UP000643207">
    <property type="component" value="Unassembled WGS sequence"/>
</dbReference>
<dbReference type="AlphaFoldDB" id="A0A9X0XCJ3"/>
<dbReference type="SUPFAM" id="SSF52540">
    <property type="entry name" value="P-loop containing nucleoside triphosphate hydrolases"/>
    <property type="match status" value="1"/>
</dbReference>
<comment type="caution">
    <text evidence="2">The sequence shown here is derived from an EMBL/GenBank/DDBJ whole genome shotgun (WGS) entry which is preliminary data.</text>
</comment>
<dbReference type="PANTHER" id="PTHR13696">
    <property type="entry name" value="P-LOOP CONTAINING NUCLEOSIDE TRIPHOSPHATE HYDROLASE"/>
    <property type="match status" value="1"/>
</dbReference>